<protein>
    <submittedName>
        <fullName evidence="1">Phage late control D family protein</fullName>
    </submittedName>
</protein>
<sequence length="340" mass="37842">MTYPKPIYRLTVNGRDITFEVTARLISLTLTDNRGPEADTLDIELSDHDGLLAIPPRGATLQVWLGWSDTGLVDKGTFTVDETEHSGPPDTLSIRARSADMRGPLVKKRERSWHDTTLGNILRTLAQEHDLEPAISPQLAQVEIPHLDQTDESDLNLITRLGQEHDAVATIKHGRLLFMPIGQGESASGKELPVVTIARAEGDQHRFLQADRDAYSGVRAYYYDVNGSERLEAIIGDEDNAKILRHTYANRSSALRAARSEWGRIQRGSSTLSLNLARGRPDLSPEWRYRVQGIKAQIGKTKWLGEQVVHRLGDGGMKTALELENNRHTPIESSPPKLTI</sequence>
<evidence type="ECO:0000313" key="2">
    <source>
        <dbReference type="Proteomes" id="UP000327179"/>
    </source>
</evidence>
<name>A0A5J6QRR4_9GAMM</name>
<accession>A0A5J6QRR4</accession>
<dbReference type="KEGG" id="plal:FXN65_15445"/>
<dbReference type="Pfam" id="PF05954">
    <property type="entry name" value="Phage_GPD"/>
    <property type="match status" value="1"/>
</dbReference>
<dbReference type="EMBL" id="CP043311">
    <property type="protein sequence ID" value="QEY63379.1"/>
    <property type="molecule type" value="Genomic_DNA"/>
</dbReference>
<organism evidence="1 2">
    <name type="scientific">Metapseudomonas lalkuanensis</name>
    <dbReference type="NCBI Taxonomy" id="2604832"/>
    <lineage>
        <taxon>Bacteria</taxon>
        <taxon>Pseudomonadati</taxon>
        <taxon>Pseudomonadota</taxon>
        <taxon>Gammaproteobacteria</taxon>
        <taxon>Pseudomonadales</taxon>
        <taxon>Pseudomonadaceae</taxon>
        <taxon>Metapseudomonas</taxon>
    </lineage>
</organism>
<dbReference type="PANTHER" id="PTHR35862">
    <property type="entry name" value="FELS-2 PROPHAGE PROTEIN"/>
    <property type="match status" value="1"/>
</dbReference>
<dbReference type="PANTHER" id="PTHR35862:SF3">
    <property type="entry name" value="FELS-2 PROPHAGE PROTEIN"/>
    <property type="match status" value="1"/>
</dbReference>
<evidence type="ECO:0000313" key="1">
    <source>
        <dbReference type="EMBL" id="QEY63379.1"/>
    </source>
</evidence>
<dbReference type="InterPro" id="IPR052726">
    <property type="entry name" value="Phage_Baseplate_Hub"/>
</dbReference>
<dbReference type="SUPFAM" id="SSF69279">
    <property type="entry name" value="Phage tail proteins"/>
    <property type="match status" value="1"/>
</dbReference>
<proteinExistence type="predicted"/>
<dbReference type="Proteomes" id="UP000327179">
    <property type="component" value="Chromosome"/>
</dbReference>
<dbReference type="RefSeq" id="WP_151134026.1">
    <property type="nucleotide sequence ID" value="NZ_CP043311.1"/>
</dbReference>
<dbReference type="AlphaFoldDB" id="A0A5J6QRR4"/>
<gene>
    <name evidence="1" type="ORF">FXN65_15445</name>
</gene>
<keyword evidence="2" id="KW-1185">Reference proteome</keyword>
<reference evidence="1 2" key="1">
    <citation type="submission" date="2019-08" db="EMBL/GenBank/DDBJ databases">
        <title>Whole-genome Sequencing of e-waste polymer degrading bacterium Pseudomonas sp. strain PE08.</title>
        <authorList>
            <person name="Kirdat K."/>
            <person name="Debbarma P."/>
            <person name="Narawade N."/>
            <person name="Suyal D."/>
            <person name="Thorat V."/>
            <person name="Shouche Y."/>
            <person name="Goel R."/>
            <person name="Yadav A."/>
        </authorList>
    </citation>
    <scope>NUCLEOTIDE SEQUENCE [LARGE SCALE GENOMIC DNA]</scope>
    <source>
        <strain evidence="1 2">PE08</strain>
    </source>
</reference>